<comment type="subcellular location">
    <subcellularLocation>
        <location evidence="1">Cell membrane</location>
        <topology evidence="1">Multi-pass membrane protein</topology>
    </subcellularLocation>
</comment>
<accession>A0AAD1ADC0</accession>
<dbReference type="GO" id="GO:0005886">
    <property type="term" value="C:plasma membrane"/>
    <property type="evidence" value="ECO:0007669"/>
    <property type="project" value="UniProtKB-SubCell"/>
</dbReference>
<evidence type="ECO:0000256" key="9">
    <source>
        <dbReference type="SAM" id="Phobius"/>
    </source>
</evidence>
<feature type="transmembrane region" description="Helical" evidence="9">
    <location>
        <begin position="334"/>
        <end position="353"/>
    </location>
</feature>
<dbReference type="PANTHER" id="PTHR33908:SF3">
    <property type="entry name" value="UNDECAPRENYL PHOSPHATE-ALPHA-4-AMINO-4-DEOXY-L-ARABINOSE ARABINOSYL TRANSFERASE"/>
    <property type="match status" value="1"/>
</dbReference>
<dbReference type="PANTHER" id="PTHR33908">
    <property type="entry name" value="MANNOSYLTRANSFERASE YKCB-RELATED"/>
    <property type="match status" value="1"/>
</dbReference>
<dbReference type="GO" id="GO:0009103">
    <property type="term" value="P:lipopolysaccharide biosynthetic process"/>
    <property type="evidence" value="ECO:0007669"/>
    <property type="project" value="UniProtKB-ARBA"/>
</dbReference>
<feature type="compositionally biased region" description="Basic and acidic residues" evidence="8">
    <location>
        <begin position="10"/>
        <end position="21"/>
    </location>
</feature>
<keyword evidence="5 9" id="KW-0812">Transmembrane</keyword>
<proteinExistence type="predicted"/>
<feature type="transmembrane region" description="Helical" evidence="9">
    <location>
        <begin position="116"/>
        <end position="133"/>
    </location>
</feature>
<evidence type="ECO:0000313" key="11">
    <source>
        <dbReference type="EMBL" id="AZZ54579.1"/>
    </source>
</evidence>
<feature type="domain" description="Glycosyltransferase RgtA/B/C/D-like" evidence="10">
    <location>
        <begin position="104"/>
        <end position="243"/>
    </location>
</feature>
<evidence type="ECO:0000256" key="1">
    <source>
        <dbReference type="ARBA" id="ARBA00004651"/>
    </source>
</evidence>
<evidence type="ECO:0000313" key="12">
    <source>
        <dbReference type="Proteomes" id="UP000283946"/>
    </source>
</evidence>
<feature type="transmembrane region" description="Helical" evidence="9">
    <location>
        <begin position="42"/>
        <end position="65"/>
    </location>
</feature>
<dbReference type="EMBL" id="CP028130">
    <property type="protein sequence ID" value="AZZ54579.1"/>
    <property type="molecule type" value="Genomic_DNA"/>
</dbReference>
<dbReference type="GO" id="GO:0016763">
    <property type="term" value="F:pentosyltransferase activity"/>
    <property type="evidence" value="ECO:0007669"/>
    <property type="project" value="TreeGrafter"/>
</dbReference>
<dbReference type="Proteomes" id="UP000283946">
    <property type="component" value="Chromosome"/>
</dbReference>
<protein>
    <recommendedName>
        <fullName evidence="10">Glycosyltransferase RgtA/B/C/D-like domain-containing protein</fullName>
    </recommendedName>
</protein>
<feature type="transmembrane region" description="Helical" evidence="9">
    <location>
        <begin position="164"/>
        <end position="183"/>
    </location>
</feature>
<evidence type="ECO:0000256" key="3">
    <source>
        <dbReference type="ARBA" id="ARBA00022676"/>
    </source>
</evidence>
<reference evidence="11 12" key="1">
    <citation type="submission" date="2018-03" db="EMBL/GenBank/DDBJ databases">
        <title>Bacteriophage NCPPB3778 and a type I-E CRISPR drive the evolution of the US Biological Select Agent, Rathayibacter toxicus.</title>
        <authorList>
            <person name="Davis E.W.II."/>
            <person name="Tabima J.F."/>
            <person name="Weisberg A.J."/>
            <person name="Dantas Lopes L."/>
            <person name="Wiseman M.S."/>
            <person name="Wiseman M.S."/>
            <person name="Pupko T."/>
            <person name="Belcher M.S."/>
            <person name="Sechler A.J."/>
            <person name="Tancos M.A."/>
            <person name="Schroeder B.K."/>
            <person name="Murray T.D."/>
            <person name="Luster D.G."/>
            <person name="Schneider W.L."/>
            <person name="Rogers E."/>
            <person name="Andreote F.D."/>
            <person name="Grunwald N.J."/>
            <person name="Putnam M.L."/>
            <person name="Chang J.H."/>
        </authorList>
    </citation>
    <scope>NUCLEOTIDE SEQUENCE [LARGE SCALE GENOMIC DNA]</scope>
    <source>
        <strain evidence="11 12">NCCPB 2253</strain>
    </source>
</reference>
<evidence type="ECO:0000256" key="4">
    <source>
        <dbReference type="ARBA" id="ARBA00022679"/>
    </source>
</evidence>
<evidence type="ECO:0000256" key="5">
    <source>
        <dbReference type="ARBA" id="ARBA00022692"/>
    </source>
</evidence>
<dbReference type="AlphaFoldDB" id="A0AAD1ADC0"/>
<dbReference type="InterPro" id="IPR038731">
    <property type="entry name" value="RgtA/B/C-like"/>
</dbReference>
<evidence type="ECO:0000259" key="10">
    <source>
        <dbReference type="Pfam" id="PF13231"/>
    </source>
</evidence>
<dbReference type="KEGG" id="ria:C7V51_00765"/>
<evidence type="ECO:0000256" key="7">
    <source>
        <dbReference type="ARBA" id="ARBA00023136"/>
    </source>
</evidence>
<evidence type="ECO:0000256" key="2">
    <source>
        <dbReference type="ARBA" id="ARBA00022475"/>
    </source>
</evidence>
<feature type="transmembrane region" description="Helical" evidence="9">
    <location>
        <begin position="305"/>
        <end position="328"/>
    </location>
</feature>
<feature type="region of interest" description="Disordered" evidence="8">
    <location>
        <begin position="1"/>
        <end position="31"/>
    </location>
</feature>
<keyword evidence="2" id="KW-1003">Cell membrane</keyword>
<gene>
    <name evidence="11" type="ORF">C7V51_00765</name>
</gene>
<organism evidence="11 12">
    <name type="scientific">Rathayibacter iranicus</name>
    <dbReference type="NCBI Taxonomy" id="59737"/>
    <lineage>
        <taxon>Bacteria</taxon>
        <taxon>Bacillati</taxon>
        <taxon>Actinomycetota</taxon>
        <taxon>Actinomycetes</taxon>
        <taxon>Micrococcales</taxon>
        <taxon>Microbacteriaceae</taxon>
        <taxon>Rathayibacter</taxon>
    </lineage>
</organism>
<feature type="transmembrane region" description="Helical" evidence="9">
    <location>
        <begin position="360"/>
        <end position="380"/>
    </location>
</feature>
<evidence type="ECO:0000256" key="8">
    <source>
        <dbReference type="SAM" id="MobiDB-lite"/>
    </source>
</evidence>
<dbReference type="InterPro" id="IPR050297">
    <property type="entry name" value="LipidA_mod_glycosyltrf_83"/>
</dbReference>
<keyword evidence="7 9" id="KW-0472">Membrane</keyword>
<feature type="transmembrane region" description="Helical" evidence="9">
    <location>
        <begin position="232"/>
        <end position="251"/>
    </location>
</feature>
<keyword evidence="3" id="KW-0328">Glycosyltransferase</keyword>
<sequence>MNAPGTRLHPPAEDGRYRDRMGAGVKGSLGSGRPSTRLPIRFLTATILVLATALTAIASGVPSYWNDEAATLRLARLPLDELLAFVQHKDAVHAIYGVSMHGWILLAGESEAATRAPSALAIGAAAAGLFVLLRELDRPRAAVSAVVVFVLLPRSTFNGVEARSSALVTALVVWAAVLAVRAAQEGRWWRWLALAIVAGAAVAVFLYAALVLPALVVLAVSAHRGARTAIRAVLAVITAGLLASPIALTAAGQGSQVGWLQTQPVNAWTVMVEPFFGSSWWLAALVIVLLAVGGAGAFRGARLLVLAAAAWILVPLVTLLTTTALVTPAFTPRYLSMSSPAVAILVALVLASWSRRMSVLVLVALVLAALPAFVGSRLPLGKPGGQDIRGVAHVLSEKAQPGDALLLGDKGTVSLRPRIALAAYPKAFAPLEDIALAEPYSTSGSYSDRLLDENAVLSRLQHEQRVWIVTPTGAEPSPDDAQITQAGFTRVSAQSIPTMTIALWARQ</sequence>
<dbReference type="Pfam" id="PF13231">
    <property type="entry name" value="PMT_2"/>
    <property type="match status" value="1"/>
</dbReference>
<evidence type="ECO:0000256" key="6">
    <source>
        <dbReference type="ARBA" id="ARBA00022989"/>
    </source>
</evidence>
<keyword evidence="6 9" id="KW-1133">Transmembrane helix</keyword>
<feature type="transmembrane region" description="Helical" evidence="9">
    <location>
        <begin position="189"/>
        <end position="220"/>
    </location>
</feature>
<feature type="transmembrane region" description="Helical" evidence="9">
    <location>
        <begin position="280"/>
        <end position="298"/>
    </location>
</feature>
<keyword evidence="4" id="KW-0808">Transferase</keyword>
<name>A0AAD1ADC0_9MICO</name>
<dbReference type="GO" id="GO:0010041">
    <property type="term" value="P:response to iron(III) ion"/>
    <property type="evidence" value="ECO:0007669"/>
    <property type="project" value="TreeGrafter"/>
</dbReference>